<dbReference type="NCBIfam" id="TIGR00093">
    <property type="entry name" value="pseudouridine synthase"/>
    <property type="match status" value="1"/>
</dbReference>
<dbReference type="GO" id="GO:0000455">
    <property type="term" value="P:enzyme-directed rRNA pseudouridine synthesis"/>
    <property type="evidence" value="ECO:0007669"/>
    <property type="project" value="UniProtKB-ARBA"/>
</dbReference>
<keyword evidence="4 8" id="KW-0413">Isomerase</keyword>
<accession>A0A2V1GZM8</accession>
<dbReference type="PANTHER" id="PTHR47683:SF3">
    <property type="entry name" value="RIBOSOMAL LARGE SUBUNIT PSEUDOURIDINE SYNTHASE B"/>
    <property type="match status" value="1"/>
</dbReference>
<dbReference type="InterPro" id="IPR002942">
    <property type="entry name" value="S4_RNA-bd"/>
</dbReference>
<keyword evidence="12" id="KW-1185">Reference proteome</keyword>
<dbReference type="PROSITE" id="PS01149">
    <property type="entry name" value="PSI_RSU"/>
    <property type="match status" value="1"/>
</dbReference>
<dbReference type="FunFam" id="3.10.290.10:FF:000003">
    <property type="entry name" value="Pseudouridine synthase"/>
    <property type="match status" value="1"/>
</dbReference>
<dbReference type="OrthoDB" id="9807213at2"/>
<dbReference type="Gene3D" id="3.30.70.1560">
    <property type="entry name" value="Alpha-L RNA-binding motif"/>
    <property type="match status" value="1"/>
</dbReference>
<feature type="domain" description="RNA-binding S4" evidence="10">
    <location>
        <begin position="12"/>
        <end position="71"/>
    </location>
</feature>
<comment type="function">
    <text evidence="6">Responsible for synthesis of pseudouridine from uracil-2605 in 23S ribosomal RNA.</text>
</comment>
<evidence type="ECO:0000256" key="1">
    <source>
        <dbReference type="ARBA" id="ARBA00008348"/>
    </source>
</evidence>
<dbReference type="GO" id="GO:0003723">
    <property type="term" value="F:RNA binding"/>
    <property type="evidence" value="ECO:0007669"/>
    <property type="project" value="UniProtKB-KW"/>
</dbReference>
<dbReference type="PANTHER" id="PTHR47683">
    <property type="entry name" value="PSEUDOURIDINE SYNTHASE FAMILY PROTEIN-RELATED"/>
    <property type="match status" value="1"/>
</dbReference>
<evidence type="ECO:0000256" key="6">
    <source>
        <dbReference type="ARBA" id="ARBA00037383"/>
    </source>
</evidence>
<dbReference type="EMBL" id="QDDL01000001">
    <property type="protein sequence ID" value="PVZ71643.1"/>
    <property type="molecule type" value="Genomic_DNA"/>
</dbReference>
<dbReference type="InterPro" id="IPR050343">
    <property type="entry name" value="RsuA_PseudoU_synthase"/>
</dbReference>
<dbReference type="AlphaFoldDB" id="A0A2V1GZM8"/>
<dbReference type="InterPro" id="IPR042092">
    <property type="entry name" value="PsdUridine_s_RsuA/RluB/E/F_cat"/>
</dbReference>
<dbReference type="FunFam" id="3.30.70.1560:FF:000001">
    <property type="entry name" value="Pseudouridine synthase"/>
    <property type="match status" value="1"/>
</dbReference>
<evidence type="ECO:0000256" key="5">
    <source>
        <dbReference type="ARBA" id="ARBA00036944"/>
    </source>
</evidence>
<proteinExistence type="inferred from homology"/>
<dbReference type="Proteomes" id="UP000244906">
    <property type="component" value="Unassembled WGS sequence"/>
</dbReference>
<feature type="compositionally biased region" description="Polar residues" evidence="9">
    <location>
        <begin position="285"/>
        <end position="294"/>
    </location>
</feature>
<feature type="region of interest" description="Disordered" evidence="9">
    <location>
        <begin position="256"/>
        <end position="294"/>
    </location>
</feature>
<evidence type="ECO:0000256" key="7">
    <source>
        <dbReference type="PROSITE-ProRule" id="PRU00182"/>
    </source>
</evidence>
<dbReference type="InterPro" id="IPR020103">
    <property type="entry name" value="PsdUridine_synth_cat_dom_sf"/>
</dbReference>
<dbReference type="CDD" id="cd02556">
    <property type="entry name" value="PseudoU_synth_RluB"/>
    <property type="match status" value="1"/>
</dbReference>
<dbReference type="InterPro" id="IPR000748">
    <property type="entry name" value="PsdUridine_synth_RsuA/RluB/E/F"/>
</dbReference>
<dbReference type="InterPro" id="IPR006145">
    <property type="entry name" value="PsdUridine_synth_RsuA/RluA"/>
</dbReference>
<evidence type="ECO:0000313" key="11">
    <source>
        <dbReference type="EMBL" id="PVZ71643.1"/>
    </source>
</evidence>
<gene>
    <name evidence="11" type="ORF">DC094_01010</name>
</gene>
<dbReference type="Pfam" id="PF00849">
    <property type="entry name" value="PseudoU_synth_2"/>
    <property type="match status" value="1"/>
</dbReference>
<dbReference type="FunFam" id="3.30.70.580:FF:000009">
    <property type="entry name" value="Pseudouridine synthase"/>
    <property type="match status" value="1"/>
</dbReference>
<dbReference type="SUPFAM" id="SSF55120">
    <property type="entry name" value="Pseudouridine synthase"/>
    <property type="match status" value="1"/>
</dbReference>
<dbReference type="SUPFAM" id="SSF55174">
    <property type="entry name" value="Alpha-L RNA-binding motif"/>
    <property type="match status" value="1"/>
</dbReference>
<dbReference type="RefSeq" id="WP_116685232.1">
    <property type="nucleotide sequence ID" value="NZ_CAWNYD010000001.1"/>
</dbReference>
<comment type="caution">
    <text evidence="11">The sequence shown here is derived from an EMBL/GenBank/DDBJ whole genome shotgun (WGS) entry which is preliminary data.</text>
</comment>
<keyword evidence="3 7" id="KW-0694">RNA-binding</keyword>
<dbReference type="EC" id="5.4.99.-" evidence="8"/>
<protein>
    <recommendedName>
        <fullName evidence="8">Pseudouridine synthase</fullName>
        <ecNumber evidence="8">5.4.99.-</ecNumber>
    </recommendedName>
</protein>
<evidence type="ECO:0000313" key="12">
    <source>
        <dbReference type="Proteomes" id="UP000244906"/>
    </source>
</evidence>
<dbReference type="InterPro" id="IPR020094">
    <property type="entry name" value="TruA/RsuA/RluB/E/F_N"/>
</dbReference>
<evidence type="ECO:0000256" key="8">
    <source>
        <dbReference type="RuleBase" id="RU003887"/>
    </source>
</evidence>
<keyword evidence="2" id="KW-0698">rRNA processing</keyword>
<dbReference type="NCBIfam" id="NF007976">
    <property type="entry name" value="PRK10700.1"/>
    <property type="match status" value="1"/>
</dbReference>
<dbReference type="CDD" id="cd00165">
    <property type="entry name" value="S4"/>
    <property type="match status" value="1"/>
</dbReference>
<evidence type="ECO:0000256" key="4">
    <source>
        <dbReference type="ARBA" id="ARBA00023235"/>
    </source>
</evidence>
<evidence type="ECO:0000256" key="9">
    <source>
        <dbReference type="SAM" id="MobiDB-lite"/>
    </source>
</evidence>
<dbReference type="GO" id="GO:0160139">
    <property type="term" value="F:23S rRNA pseudouridine(2605) synthase activity"/>
    <property type="evidence" value="ECO:0007669"/>
    <property type="project" value="UniProtKB-EC"/>
</dbReference>
<comment type="similarity">
    <text evidence="1 8">Belongs to the pseudouridine synthase RsuA family.</text>
</comment>
<comment type="catalytic activity">
    <reaction evidence="5">
        <text>uridine(2605) in 23S rRNA = pseudouridine(2605) in 23S rRNA</text>
        <dbReference type="Rhea" id="RHEA:42520"/>
        <dbReference type="Rhea" id="RHEA-COMP:10095"/>
        <dbReference type="Rhea" id="RHEA-COMP:10096"/>
        <dbReference type="ChEBI" id="CHEBI:65314"/>
        <dbReference type="ChEBI" id="CHEBI:65315"/>
        <dbReference type="EC" id="5.4.99.22"/>
    </reaction>
</comment>
<evidence type="ECO:0000259" key="10">
    <source>
        <dbReference type="SMART" id="SM00363"/>
    </source>
</evidence>
<dbReference type="Gene3D" id="3.10.290.10">
    <property type="entry name" value="RNA-binding S4 domain"/>
    <property type="match status" value="1"/>
</dbReference>
<sequence>MSESDKPAVTGEKIQKILARSGVGSRREIERMIEQGQISVNGKVATLGDRINGDERVKVSGHLVAVRSQVGFRRRVLVYHKPEGEVCTRRDEQGRRTIFSSLPKISNGRWINVGRLDLNTSGLLLVTNDGELANRLMHPSHEVERVYAVRVYGEVDDEMIARLQKGVELEDGPAAFEAIVEAGGESRNRWFHVSLREGRNREVRRLWESQGVKVSRLIRIRYAGMDLPPGLKNGQYSEMEAPDVERMAVSVGLQKSSAPVAGVGQRAPSRSRSNSRVNNTRPAARSNSGRPKRK</sequence>
<evidence type="ECO:0000256" key="2">
    <source>
        <dbReference type="ARBA" id="ARBA00022552"/>
    </source>
</evidence>
<evidence type="ECO:0000256" key="3">
    <source>
        <dbReference type="ARBA" id="ARBA00022884"/>
    </source>
</evidence>
<dbReference type="InterPro" id="IPR036986">
    <property type="entry name" value="S4_RNA-bd_sf"/>
</dbReference>
<dbReference type="Gene3D" id="3.30.70.580">
    <property type="entry name" value="Pseudouridine synthase I, catalytic domain, N-terminal subdomain"/>
    <property type="match status" value="1"/>
</dbReference>
<dbReference type="PROSITE" id="PS50889">
    <property type="entry name" value="S4"/>
    <property type="match status" value="1"/>
</dbReference>
<dbReference type="Pfam" id="PF01479">
    <property type="entry name" value="S4"/>
    <property type="match status" value="1"/>
</dbReference>
<feature type="compositionally biased region" description="Low complexity" evidence="9">
    <location>
        <begin position="270"/>
        <end position="281"/>
    </location>
</feature>
<dbReference type="GO" id="GO:0005829">
    <property type="term" value="C:cytosol"/>
    <property type="evidence" value="ECO:0007669"/>
    <property type="project" value="UniProtKB-ARBA"/>
</dbReference>
<name>A0A2V1GZM8_9GAMM</name>
<organism evidence="11 12">
    <name type="scientific">Pelagibaculum spongiae</name>
    <dbReference type="NCBI Taxonomy" id="2080658"/>
    <lineage>
        <taxon>Bacteria</taxon>
        <taxon>Pseudomonadati</taxon>
        <taxon>Pseudomonadota</taxon>
        <taxon>Gammaproteobacteria</taxon>
        <taxon>Oceanospirillales</taxon>
        <taxon>Pelagibaculum</taxon>
    </lineage>
</organism>
<reference evidence="11 12" key="1">
    <citation type="submission" date="2018-04" db="EMBL/GenBank/DDBJ databases">
        <title>Thalassorhabdus spongiae gen. nov., sp. nov., isolated from a marine sponge in South-West Iceland.</title>
        <authorList>
            <person name="Knobloch S."/>
            <person name="Daussin A."/>
            <person name="Johannsson R."/>
            <person name="Marteinsson V.T."/>
        </authorList>
    </citation>
    <scope>NUCLEOTIDE SEQUENCE [LARGE SCALE GENOMIC DNA]</scope>
    <source>
        <strain evidence="11 12">Hp12</strain>
    </source>
</reference>
<dbReference type="SMART" id="SM00363">
    <property type="entry name" value="S4"/>
    <property type="match status" value="1"/>
</dbReference>
<dbReference type="InterPro" id="IPR018496">
    <property type="entry name" value="PsdUridine_synth_RsuA/RluB_CS"/>
</dbReference>